<dbReference type="EMBL" id="JACVVD010000002">
    <property type="protein sequence ID" value="MBD0379974.1"/>
    <property type="molecule type" value="Genomic_DNA"/>
</dbReference>
<keyword evidence="12" id="KW-1133">Transmembrane helix</keyword>
<dbReference type="InterPro" id="IPR003660">
    <property type="entry name" value="HAMP_dom"/>
</dbReference>
<dbReference type="InterPro" id="IPR003594">
    <property type="entry name" value="HATPase_dom"/>
</dbReference>
<dbReference type="EC" id="2.7.13.3" evidence="3"/>
<evidence type="ECO:0000256" key="12">
    <source>
        <dbReference type="SAM" id="Phobius"/>
    </source>
</evidence>
<accession>A0A926QIY5</accession>
<dbReference type="InterPro" id="IPR036890">
    <property type="entry name" value="HATPase_C_sf"/>
</dbReference>
<evidence type="ECO:0000256" key="11">
    <source>
        <dbReference type="ARBA" id="ARBA00023136"/>
    </source>
</evidence>
<dbReference type="PANTHER" id="PTHR34220:SF7">
    <property type="entry name" value="SENSOR HISTIDINE KINASE YPDA"/>
    <property type="match status" value="1"/>
</dbReference>
<comment type="catalytic activity">
    <reaction evidence="1">
        <text>ATP + protein L-histidine = ADP + protein N-phospho-L-histidine.</text>
        <dbReference type="EC" id="2.7.13.3"/>
    </reaction>
</comment>
<comment type="caution">
    <text evidence="15">The sequence shown here is derived from an EMBL/GenBank/DDBJ whole genome shotgun (WGS) entry which is preliminary data.</text>
</comment>
<evidence type="ECO:0000256" key="1">
    <source>
        <dbReference type="ARBA" id="ARBA00000085"/>
    </source>
</evidence>
<evidence type="ECO:0000256" key="4">
    <source>
        <dbReference type="ARBA" id="ARBA00022475"/>
    </source>
</evidence>
<keyword evidence="5" id="KW-0597">Phosphoprotein</keyword>
<dbReference type="InterPro" id="IPR005467">
    <property type="entry name" value="His_kinase_dom"/>
</dbReference>
<evidence type="ECO:0000313" key="16">
    <source>
        <dbReference type="Proteomes" id="UP000650466"/>
    </source>
</evidence>
<evidence type="ECO:0000256" key="8">
    <source>
        <dbReference type="ARBA" id="ARBA00022777"/>
    </source>
</evidence>
<dbReference type="InterPro" id="IPR010559">
    <property type="entry name" value="Sig_transdc_His_kin_internal"/>
</dbReference>
<dbReference type="GO" id="GO:0000155">
    <property type="term" value="F:phosphorelay sensor kinase activity"/>
    <property type="evidence" value="ECO:0007669"/>
    <property type="project" value="InterPro"/>
</dbReference>
<evidence type="ECO:0000256" key="5">
    <source>
        <dbReference type="ARBA" id="ARBA00022553"/>
    </source>
</evidence>
<feature type="domain" description="HAMP" evidence="14">
    <location>
        <begin position="199"/>
        <end position="252"/>
    </location>
</feature>
<keyword evidence="4" id="KW-1003">Cell membrane</keyword>
<keyword evidence="9" id="KW-0067">ATP-binding</keyword>
<organism evidence="15 16">
    <name type="scientific">Paenibacillus sedimenti</name>
    <dbReference type="NCBI Taxonomy" id="2770274"/>
    <lineage>
        <taxon>Bacteria</taxon>
        <taxon>Bacillati</taxon>
        <taxon>Bacillota</taxon>
        <taxon>Bacilli</taxon>
        <taxon>Bacillales</taxon>
        <taxon>Paenibacillaceae</taxon>
        <taxon>Paenibacillus</taxon>
    </lineage>
</organism>
<keyword evidence="7" id="KW-0547">Nucleotide-binding</keyword>
<evidence type="ECO:0000256" key="9">
    <source>
        <dbReference type="ARBA" id="ARBA00022840"/>
    </source>
</evidence>
<feature type="domain" description="Histidine kinase" evidence="13">
    <location>
        <begin position="276"/>
        <end position="475"/>
    </location>
</feature>
<keyword evidence="6" id="KW-0808">Transferase</keyword>
<feature type="transmembrane region" description="Helical" evidence="12">
    <location>
        <begin position="178"/>
        <end position="197"/>
    </location>
</feature>
<dbReference type="Pfam" id="PF00672">
    <property type="entry name" value="HAMP"/>
    <property type="match status" value="1"/>
</dbReference>
<dbReference type="RefSeq" id="WP_188173750.1">
    <property type="nucleotide sequence ID" value="NZ_JACVVD010000002.1"/>
</dbReference>
<dbReference type="GO" id="GO:0005524">
    <property type="term" value="F:ATP binding"/>
    <property type="evidence" value="ECO:0007669"/>
    <property type="project" value="UniProtKB-KW"/>
</dbReference>
<proteinExistence type="predicted"/>
<dbReference type="SMART" id="SM00304">
    <property type="entry name" value="HAMP"/>
    <property type="match status" value="1"/>
</dbReference>
<dbReference type="SUPFAM" id="SSF158472">
    <property type="entry name" value="HAMP domain-like"/>
    <property type="match status" value="1"/>
</dbReference>
<evidence type="ECO:0000259" key="14">
    <source>
        <dbReference type="PROSITE" id="PS50885"/>
    </source>
</evidence>
<keyword evidence="16" id="KW-1185">Reference proteome</keyword>
<evidence type="ECO:0000256" key="2">
    <source>
        <dbReference type="ARBA" id="ARBA00004651"/>
    </source>
</evidence>
<reference evidence="15" key="1">
    <citation type="submission" date="2020-09" db="EMBL/GenBank/DDBJ databases">
        <title>Draft Genome Sequence of Paenibacillus sp. WST5.</title>
        <authorList>
            <person name="Bao Z."/>
        </authorList>
    </citation>
    <scope>NUCLEOTIDE SEQUENCE</scope>
    <source>
        <strain evidence="15">WST5</strain>
    </source>
</reference>
<dbReference type="Pfam" id="PF02518">
    <property type="entry name" value="HATPase_c"/>
    <property type="match status" value="1"/>
</dbReference>
<dbReference type="Proteomes" id="UP000650466">
    <property type="component" value="Unassembled WGS sequence"/>
</dbReference>
<gene>
    <name evidence="15" type="ORF">ICC18_07610</name>
</gene>
<dbReference type="Gene3D" id="6.10.340.10">
    <property type="match status" value="1"/>
</dbReference>
<dbReference type="PROSITE" id="PS50109">
    <property type="entry name" value="HIS_KIN"/>
    <property type="match status" value="1"/>
</dbReference>
<dbReference type="SUPFAM" id="SSF55874">
    <property type="entry name" value="ATPase domain of HSP90 chaperone/DNA topoisomerase II/histidine kinase"/>
    <property type="match status" value="1"/>
</dbReference>
<dbReference type="Pfam" id="PF06580">
    <property type="entry name" value="His_kinase"/>
    <property type="match status" value="1"/>
</dbReference>
<keyword evidence="12" id="KW-0812">Transmembrane</keyword>
<sequence>MTIRMKLLLFIPLLVLLTNSVAFFLFQNTKIVQKSYDVMMDRILVYKQSVQYTDDSLRTLYGYLLHATEEGKTSSLQAQAQLKELRSALVQQSKTSPHGSDVTGYIHMLDTFMDQEHASLEATGLRDKPSDALTHYMDAEKTASFIRDEGQRLVDLELSYYQPIYREIQQENKRMNRWGLAVFIVNTVMSIVVAVWISRSVTGPVSRLVGTAQRISKGNLHMDPLPSRSSDELGILSDVFSQMVSNLKVLMAKEKANSEKDRLVKELELQALQSQINPHFLFNSLNVLSKMALLEGAEQTSDLIVSMSSLIRYRLSKLDAPVTLREELNHVRQYVSIQQARFRDRIRFVMDIDEYVLQTHIPALTVQPLVENAFVHGIEGMEQGAVIRLEISRDADYVRITVSDNGTGMREEVRQALLKLEPGNLGGDDNKPSTGLGTRNVFKRLQIFYDRTDLVEIQSEAGKGTAVTLRIPLERSSD</sequence>
<dbReference type="PANTHER" id="PTHR34220">
    <property type="entry name" value="SENSOR HISTIDINE KINASE YPDA"/>
    <property type="match status" value="1"/>
</dbReference>
<evidence type="ECO:0000256" key="3">
    <source>
        <dbReference type="ARBA" id="ARBA00012438"/>
    </source>
</evidence>
<dbReference type="GO" id="GO:0005886">
    <property type="term" value="C:plasma membrane"/>
    <property type="evidence" value="ECO:0007669"/>
    <property type="project" value="UniProtKB-SubCell"/>
</dbReference>
<dbReference type="PROSITE" id="PS50885">
    <property type="entry name" value="HAMP"/>
    <property type="match status" value="1"/>
</dbReference>
<evidence type="ECO:0000256" key="7">
    <source>
        <dbReference type="ARBA" id="ARBA00022741"/>
    </source>
</evidence>
<keyword evidence="11 12" id="KW-0472">Membrane</keyword>
<keyword evidence="8 15" id="KW-0418">Kinase</keyword>
<keyword evidence="10" id="KW-0902">Two-component regulatory system</keyword>
<comment type="subcellular location">
    <subcellularLocation>
        <location evidence="2">Cell membrane</location>
        <topology evidence="2">Multi-pass membrane protein</topology>
    </subcellularLocation>
</comment>
<evidence type="ECO:0000256" key="6">
    <source>
        <dbReference type="ARBA" id="ARBA00022679"/>
    </source>
</evidence>
<name>A0A926QIY5_9BACL</name>
<dbReference type="CDD" id="cd06225">
    <property type="entry name" value="HAMP"/>
    <property type="match status" value="1"/>
</dbReference>
<dbReference type="Gene3D" id="3.30.565.10">
    <property type="entry name" value="Histidine kinase-like ATPase, C-terminal domain"/>
    <property type="match status" value="1"/>
</dbReference>
<evidence type="ECO:0000313" key="15">
    <source>
        <dbReference type="EMBL" id="MBD0379974.1"/>
    </source>
</evidence>
<dbReference type="AlphaFoldDB" id="A0A926QIY5"/>
<protein>
    <recommendedName>
        <fullName evidence="3">histidine kinase</fullName>
        <ecNumber evidence="3">2.7.13.3</ecNumber>
    </recommendedName>
</protein>
<dbReference type="InterPro" id="IPR050640">
    <property type="entry name" value="Bact_2-comp_sensor_kinase"/>
</dbReference>
<evidence type="ECO:0000259" key="13">
    <source>
        <dbReference type="PROSITE" id="PS50109"/>
    </source>
</evidence>
<evidence type="ECO:0000256" key="10">
    <source>
        <dbReference type="ARBA" id="ARBA00023012"/>
    </source>
</evidence>